<gene>
    <name evidence="10" type="ORF">A1QC_10045</name>
</gene>
<reference evidence="10 11" key="1">
    <citation type="journal article" date="2012" name="Science">
        <title>Ecological populations of bacteria act as socially cohesive units of antibiotic production and resistance.</title>
        <authorList>
            <person name="Cordero O.X."/>
            <person name="Wildschutte H."/>
            <person name="Kirkup B."/>
            <person name="Proehl S."/>
            <person name="Ngo L."/>
            <person name="Hussain F."/>
            <person name="Le Roux F."/>
            <person name="Mincer T."/>
            <person name="Polz M.F."/>
        </authorList>
    </citation>
    <scope>NUCLEOTIDE SEQUENCE [LARGE SCALE GENOMIC DNA]</scope>
    <source>
        <strain evidence="10 11">1S-45</strain>
    </source>
</reference>
<dbReference type="PANTHER" id="PTHR42781">
    <property type="entry name" value="SPERMIDINE/PUTRESCINE IMPORT ATP-BINDING PROTEIN POTA"/>
    <property type="match status" value="1"/>
</dbReference>
<dbReference type="InterPro" id="IPR008995">
    <property type="entry name" value="Mo/tungstate-bd_C_term_dom"/>
</dbReference>
<evidence type="ECO:0000256" key="6">
    <source>
        <dbReference type="ARBA" id="ARBA00023004"/>
    </source>
</evidence>
<evidence type="ECO:0000256" key="3">
    <source>
        <dbReference type="ARBA" id="ARBA00022496"/>
    </source>
</evidence>
<evidence type="ECO:0000313" key="11">
    <source>
        <dbReference type="Proteomes" id="UP000094070"/>
    </source>
</evidence>
<organism evidence="10 11">
    <name type="scientific">Vibrio rumoiensis 1S-45</name>
    <dbReference type="NCBI Taxonomy" id="1188252"/>
    <lineage>
        <taxon>Bacteria</taxon>
        <taxon>Pseudomonadati</taxon>
        <taxon>Pseudomonadota</taxon>
        <taxon>Gammaproteobacteria</taxon>
        <taxon>Vibrionales</taxon>
        <taxon>Vibrionaceae</taxon>
        <taxon>Vibrio</taxon>
    </lineage>
</organism>
<dbReference type="GO" id="GO:0043190">
    <property type="term" value="C:ATP-binding cassette (ABC) transporter complex"/>
    <property type="evidence" value="ECO:0007669"/>
    <property type="project" value="InterPro"/>
</dbReference>
<keyword evidence="4" id="KW-0547">Nucleotide-binding</keyword>
<dbReference type="CDD" id="cd03259">
    <property type="entry name" value="ABC_Carb_Solutes_like"/>
    <property type="match status" value="1"/>
</dbReference>
<dbReference type="eggNOG" id="COG3842">
    <property type="taxonomic scope" value="Bacteria"/>
</dbReference>
<evidence type="ECO:0000256" key="4">
    <source>
        <dbReference type="ARBA" id="ARBA00022741"/>
    </source>
</evidence>
<feature type="domain" description="ABC transporter" evidence="9">
    <location>
        <begin position="19"/>
        <end position="260"/>
    </location>
</feature>
<dbReference type="GO" id="GO:0005524">
    <property type="term" value="F:ATP binding"/>
    <property type="evidence" value="ECO:0007669"/>
    <property type="project" value="UniProtKB-KW"/>
</dbReference>
<dbReference type="InterPro" id="IPR015853">
    <property type="entry name" value="ABC_transpr_FbpC"/>
</dbReference>
<evidence type="ECO:0000256" key="7">
    <source>
        <dbReference type="ARBA" id="ARBA00023065"/>
    </source>
</evidence>
<keyword evidence="6" id="KW-0408">Iron</keyword>
<evidence type="ECO:0000259" key="9">
    <source>
        <dbReference type="PROSITE" id="PS50893"/>
    </source>
</evidence>
<name>A0A1E5E1U8_9VIBR</name>
<comment type="caution">
    <text evidence="10">The sequence shown here is derived from an EMBL/GenBank/DDBJ whole genome shotgun (WGS) entry which is preliminary data.</text>
</comment>
<evidence type="ECO:0000256" key="5">
    <source>
        <dbReference type="ARBA" id="ARBA00022840"/>
    </source>
</evidence>
<accession>A0A1E5E1U8</accession>
<keyword evidence="5" id="KW-0067">ATP-binding</keyword>
<evidence type="ECO:0000256" key="2">
    <source>
        <dbReference type="ARBA" id="ARBA00022475"/>
    </source>
</evidence>
<dbReference type="Proteomes" id="UP000094070">
    <property type="component" value="Unassembled WGS sequence"/>
</dbReference>
<keyword evidence="1" id="KW-0813">Transport</keyword>
<dbReference type="Pfam" id="PF08402">
    <property type="entry name" value="TOBE_2"/>
    <property type="match status" value="1"/>
</dbReference>
<dbReference type="PANTHER" id="PTHR42781:SF4">
    <property type="entry name" value="SPERMIDINE_PUTRESCINE IMPORT ATP-BINDING PROTEIN POTA"/>
    <property type="match status" value="1"/>
</dbReference>
<proteinExistence type="predicted"/>
<keyword evidence="2" id="KW-1003">Cell membrane</keyword>
<keyword evidence="8" id="KW-0472">Membrane</keyword>
<dbReference type="PROSITE" id="PS50893">
    <property type="entry name" value="ABC_TRANSPORTER_2"/>
    <property type="match status" value="1"/>
</dbReference>
<keyword evidence="3" id="KW-0410">Iron transport</keyword>
<dbReference type="Gene3D" id="3.40.50.300">
    <property type="entry name" value="P-loop containing nucleotide triphosphate hydrolases"/>
    <property type="match status" value="1"/>
</dbReference>
<dbReference type="SMART" id="SM00382">
    <property type="entry name" value="AAA"/>
    <property type="match status" value="1"/>
</dbReference>
<sequence>MTLHTHSISPDPSSDKTALKIDHLTCRYATGHGSAKGQSAPVLENLSLSVQQGEIVCLLGASGCGKTTLLKAIAGLLPLSSGEMVLNQKVIDDGENWLPPEQRNIGLIFQDYALFPHLTVAENVAFGLQDKSKDQQQTIIESMLELVHLTGLGDRYPHQLSGGQQQRVAIARSLACQPDLLLLDEPFSNIDTQVRHELIRDIRKIFKQQGVTAIFVTHSREEAFAFSDKMAVMNHGVIEQFGSAAQLYYHPSSKFVANFLGGGCYLPAEKLSDDTFDTVLGILTITAKNEIQISQACEILLRPQQVLLHPDDSSEIHVIEQQFMGDHCRYVIDIQGVHLLAQCNAPLDVGQTVRVDIVSEGALVF</sequence>
<dbReference type="PROSITE" id="PS00211">
    <property type="entry name" value="ABC_TRANSPORTER_1"/>
    <property type="match status" value="1"/>
</dbReference>
<keyword evidence="11" id="KW-1185">Reference proteome</keyword>
<dbReference type="InterPro" id="IPR027417">
    <property type="entry name" value="P-loop_NTPase"/>
</dbReference>
<dbReference type="InterPro" id="IPR017871">
    <property type="entry name" value="ABC_transporter-like_CS"/>
</dbReference>
<dbReference type="InterPro" id="IPR050093">
    <property type="entry name" value="ABC_SmlMolc_Importer"/>
</dbReference>
<dbReference type="STRING" id="1188252.A1QC_10045"/>
<dbReference type="OrthoDB" id="9802264at2"/>
<dbReference type="FunFam" id="3.40.50.300:FF:002730">
    <property type="entry name" value="Iron(III) ABC transporter, ATP-binding protein"/>
    <property type="match status" value="1"/>
</dbReference>
<keyword evidence="7" id="KW-0406">Ion transport</keyword>
<dbReference type="Pfam" id="PF00005">
    <property type="entry name" value="ABC_tran"/>
    <property type="match status" value="1"/>
</dbReference>
<evidence type="ECO:0000256" key="8">
    <source>
        <dbReference type="ARBA" id="ARBA00023136"/>
    </source>
</evidence>
<dbReference type="InterPro" id="IPR013611">
    <property type="entry name" value="Transp-assoc_OB_typ2"/>
</dbReference>
<evidence type="ECO:0000313" key="10">
    <source>
        <dbReference type="EMBL" id="OEF24609.1"/>
    </source>
</evidence>
<dbReference type="EMBL" id="AJYK02000075">
    <property type="protein sequence ID" value="OEF24609.1"/>
    <property type="molecule type" value="Genomic_DNA"/>
</dbReference>
<dbReference type="GO" id="GO:0016887">
    <property type="term" value="F:ATP hydrolysis activity"/>
    <property type="evidence" value="ECO:0007669"/>
    <property type="project" value="InterPro"/>
</dbReference>
<evidence type="ECO:0000256" key="1">
    <source>
        <dbReference type="ARBA" id="ARBA00022448"/>
    </source>
</evidence>
<dbReference type="SUPFAM" id="SSF52540">
    <property type="entry name" value="P-loop containing nucleoside triphosphate hydrolases"/>
    <property type="match status" value="1"/>
</dbReference>
<dbReference type="RefSeq" id="WP_017026285.1">
    <property type="nucleotide sequence ID" value="NZ_AJYK02000075.1"/>
</dbReference>
<dbReference type="InterPro" id="IPR003439">
    <property type="entry name" value="ABC_transporter-like_ATP-bd"/>
</dbReference>
<protein>
    <submittedName>
        <fullName evidence="10">ABC transporter</fullName>
    </submittedName>
</protein>
<dbReference type="AlphaFoldDB" id="A0A1E5E1U8"/>
<dbReference type="SUPFAM" id="SSF50331">
    <property type="entry name" value="MOP-like"/>
    <property type="match status" value="1"/>
</dbReference>
<dbReference type="GO" id="GO:0015408">
    <property type="term" value="F:ABC-type ferric iron transporter activity"/>
    <property type="evidence" value="ECO:0007669"/>
    <property type="project" value="InterPro"/>
</dbReference>
<dbReference type="InterPro" id="IPR003593">
    <property type="entry name" value="AAA+_ATPase"/>
</dbReference>